<keyword evidence="5 6" id="KW-0472">Membrane</keyword>
<evidence type="ECO:0000256" key="1">
    <source>
        <dbReference type="ARBA" id="ARBA00004370"/>
    </source>
</evidence>
<dbReference type="EMBL" id="JAAOIW010000018">
    <property type="protein sequence ID" value="NHN34362.1"/>
    <property type="molecule type" value="Genomic_DNA"/>
</dbReference>
<dbReference type="InterPro" id="IPR027417">
    <property type="entry name" value="P-loop_NTPase"/>
</dbReference>
<feature type="domain" description="HTH cro/C1-type" evidence="7">
    <location>
        <begin position="5"/>
        <end position="60"/>
    </location>
</feature>
<comment type="caution">
    <text evidence="8">The sequence shown here is derived from an EMBL/GenBank/DDBJ whole genome shotgun (WGS) entry which is preliminary data.</text>
</comment>
<sequence length="731" mass="82454">MIIDLRGLREARLGLTVEQFAEGLQLDVGKIITLEQNPSLIDMELIGRISHVYKLSLQDIFQEASQKPQAFKVRDVYNDIRTRKKNMDGYLRERLNDMKLQLPPKDFKAIIEQYEAVNAECAKPVISLVGPSDSGKSTLINSLLGQDILLSQWTPTTSAAVYLKHHSDKPSWMGTDDVWVFRAESPKTGYNIHKHKTKTYSQKHLIISGDLNLLKNYTNRNKEGLHQEVDTAILFLDAPILTACDLADLPGFGTDTHKDTVLAQRARDLSDAIIFLCQSNAFFNKEEDLIFAKTMIQQLPAISAASDAPMLSNLFIVASQARIVGESQLPIIFDRGYTAIANQLSDRLIKTTFGMNKQRFTEHLKDRFFSYETDNVALRAGFEHELKRLLEELLPDYKQKRANQALSQFKERLLYFFTNEMSKYEEVLNNQNQLKQTYFSMLGEKDSVFKHIRSERDQLLDSIETLRKQDMKLFLEWEREFVTVKDIEQMISLKGYDKKNAPKLLPTNVMDLYHARLQEILQTSTESFQKDATRYIKNVEESLQGINKREMDDAYIPFDMQGMLAGGLAGLGVLGGLGILASTLGNLGGYILVSQGVGLLSAAGISVGGTAAAASAVAAIGGPITLGIGIALGIFLVARVIFGDSWQTRLAKELRNKLDKQNVCSKYEEQIDSYWSKTRDGIVHLSAVFQNEYGEKVMEIKNLLENEDEEVLKLHAEFFKTCKDHFASMPV</sequence>
<dbReference type="InterPro" id="IPR027094">
    <property type="entry name" value="Mitofusin_fam"/>
</dbReference>
<dbReference type="InterPro" id="IPR001387">
    <property type="entry name" value="Cro/C1-type_HTH"/>
</dbReference>
<evidence type="ECO:0000256" key="2">
    <source>
        <dbReference type="ARBA" id="ARBA00022741"/>
    </source>
</evidence>
<dbReference type="RefSeq" id="WP_166155226.1">
    <property type="nucleotide sequence ID" value="NZ_JAAOIW010000018.1"/>
</dbReference>
<keyword evidence="6" id="KW-0812">Transmembrane</keyword>
<dbReference type="PANTHER" id="PTHR10465:SF0">
    <property type="entry name" value="SARCALUMENIN"/>
    <property type="match status" value="1"/>
</dbReference>
<evidence type="ECO:0000256" key="6">
    <source>
        <dbReference type="SAM" id="Phobius"/>
    </source>
</evidence>
<organism evidence="8 9">
    <name type="scientific">Paenibacillus agricola</name>
    <dbReference type="NCBI Taxonomy" id="2716264"/>
    <lineage>
        <taxon>Bacteria</taxon>
        <taxon>Bacillati</taxon>
        <taxon>Bacillota</taxon>
        <taxon>Bacilli</taxon>
        <taxon>Bacillales</taxon>
        <taxon>Paenibacillaceae</taxon>
        <taxon>Paenibacillus</taxon>
    </lineage>
</organism>
<gene>
    <name evidence="8" type="ORF">G9U52_31705</name>
</gene>
<dbReference type="SUPFAM" id="SSF47413">
    <property type="entry name" value="lambda repressor-like DNA-binding domains"/>
    <property type="match status" value="1"/>
</dbReference>
<dbReference type="Proteomes" id="UP001165962">
    <property type="component" value="Unassembled WGS sequence"/>
</dbReference>
<dbReference type="InterPro" id="IPR010982">
    <property type="entry name" value="Lambda_DNA-bd_dom_sf"/>
</dbReference>
<proteinExistence type="predicted"/>
<evidence type="ECO:0000256" key="3">
    <source>
        <dbReference type="ARBA" id="ARBA00022801"/>
    </source>
</evidence>
<protein>
    <recommendedName>
        <fullName evidence="7">HTH cro/C1-type domain-containing protein</fullName>
    </recommendedName>
</protein>
<keyword evidence="4" id="KW-0342">GTP-binding</keyword>
<dbReference type="InterPro" id="IPR045063">
    <property type="entry name" value="Dynamin_N"/>
</dbReference>
<evidence type="ECO:0000313" key="8">
    <source>
        <dbReference type="EMBL" id="NHN34362.1"/>
    </source>
</evidence>
<keyword evidence="9" id="KW-1185">Reference proteome</keyword>
<dbReference type="Gene3D" id="3.40.50.300">
    <property type="entry name" value="P-loop containing nucleotide triphosphate hydrolases"/>
    <property type="match status" value="1"/>
</dbReference>
<evidence type="ECO:0000256" key="4">
    <source>
        <dbReference type="ARBA" id="ARBA00023134"/>
    </source>
</evidence>
<dbReference type="Gene3D" id="1.10.260.40">
    <property type="entry name" value="lambda repressor-like DNA-binding domains"/>
    <property type="match status" value="1"/>
</dbReference>
<keyword evidence="2" id="KW-0547">Nucleotide-binding</keyword>
<reference evidence="8" key="1">
    <citation type="submission" date="2020-03" db="EMBL/GenBank/DDBJ databases">
        <title>Draft sequencing of Paenibacilllus sp. S3N08.</title>
        <authorList>
            <person name="Kim D.-U."/>
        </authorList>
    </citation>
    <scope>NUCLEOTIDE SEQUENCE</scope>
    <source>
        <strain evidence="8">S3N08</strain>
    </source>
</reference>
<dbReference type="CDD" id="cd00093">
    <property type="entry name" value="HTH_XRE"/>
    <property type="match status" value="1"/>
</dbReference>
<dbReference type="PANTHER" id="PTHR10465">
    <property type="entry name" value="TRANSMEMBRANE GTPASE FZO1"/>
    <property type="match status" value="1"/>
</dbReference>
<evidence type="ECO:0000313" key="9">
    <source>
        <dbReference type="Proteomes" id="UP001165962"/>
    </source>
</evidence>
<feature type="transmembrane region" description="Helical" evidence="6">
    <location>
        <begin position="624"/>
        <end position="642"/>
    </location>
</feature>
<dbReference type="SUPFAM" id="SSF52540">
    <property type="entry name" value="P-loop containing nucleoside triphosphate hydrolases"/>
    <property type="match status" value="1"/>
</dbReference>
<dbReference type="PROSITE" id="PS50943">
    <property type="entry name" value="HTH_CROC1"/>
    <property type="match status" value="1"/>
</dbReference>
<name>A0ABX0JHG7_9BACL</name>
<evidence type="ECO:0000256" key="5">
    <source>
        <dbReference type="ARBA" id="ARBA00023136"/>
    </source>
</evidence>
<evidence type="ECO:0000259" key="7">
    <source>
        <dbReference type="PROSITE" id="PS50943"/>
    </source>
</evidence>
<feature type="transmembrane region" description="Helical" evidence="6">
    <location>
        <begin position="563"/>
        <end position="585"/>
    </location>
</feature>
<feature type="transmembrane region" description="Helical" evidence="6">
    <location>
        <begin position="597"/>
        <end position="618"/>
    </location>
</feature>
<dbReference type="Pfam" id="PF00350">
    <property type="entry name" value="Dynamin_N"/>
    <property type="match status" value="1"/>
</dbReference>
<keyword evidence="6" id="KW-1133">Transmembrane helix</keyword>
<comment type="subcellular location">
    <subcellularLocation>
        <location evidence="1">Membrane</location>
    </subcellularLocation>
</comment>
<keyword evidence="3" id="KW-0378">Hydrolase</keyword>
<accession>A0ABX0JHG7</accession>